<evidence type="ECO:0000313" key="3">
    <source>
        <dbReference type="Proteomes" id="UP001558481"/>
    </source>
</evidence>
<keyword evidence="1" id="KW-1133">Transmembrane helix</keyword>
<accession>A0ABV3V5U2</accession>
<feature type="transmembrane region" description="Helical" evidence="1">
    <location>
        <begin position="29"/>
        <end position="49"/>
    </location>
</feature>
<keyword evidence="1" id="KW-0472">Membrane</keyword>
<protein>
    <submittedName>
        <fullName evidence="2">Uncharacterized protein</fullName>
    </submittedName>
</protein>
<proteinExistence type="predicted"/>
<organism evidence="2 3">
    <name type="scientific">Kocuria carniphila</name>
    <dbReference type="NCBI Taxonomy" id="262208"/>
    <lineage>
        <taxon>Bacteria</taxon>
        <taxon>Bacillati</taxon>
        <taxon>Actinomycetota</taxon>
        <taxon>Actinomycetes</taxon>
        <taxon>Micrococcales</taxon>
        <taxon>Micrococcaceae</taxon>
        <taxon>Kocuria</taxon>
    </lineage>
</organism>
<evidence type="ECO:0000313" key="2">
    <source>
        <dbReference type="EMBL" id="MEX3595319.1"/>
    </source>
</evidence>
<keyword evidence="1" id="KW-0812">Transmembrane</keyword>
<reference evidence="2 3" key="1">
    <citation type="journal article" date="2024" name="Fungal Genet. Biol.">
        <title>The porcine skin microbiome exhibits broad fungal antagonism.</title>
        <authorList>
            <person name="De La Cruz K.F."/>
            <person name="Townsend E.C."/>
            <person name="Alex Cheong J.Z."/>
            <person name="Salamzade R."/>
            <person name="Liu A."/>
            <person name="Sandstrom S."/>
            <person name="Davila E."/>
            <person name="Huang L."/>
            <person name="Xu K.H."/>
            <person name="Wu S.Y."/>
            <person name="Meudt J.J."/>
            <person name="Shanmuganayagam D."/>
            <person name="Gibson A.L.F."/>
            <person name="Kalan L.R."/>
        </authorList>
    </citation>
    <scope>NUCLEOTIDE SEQUENCE [LARGE SCALE GENOMIC DNA]</scope>
    <source>
        <strain evidence="2 3">LK2625</strain>
    </source>
</reference>
<name>A0ABV3V5U2_9MICC</name>
<keyword evidence="3" id="KW-1185">Reference proteome</keyword>
<dbReference type="EMBL" id="JAYWLU010000011">
    <property type="protein sequence ID" value="MEX3595319.1"/>
    <property type="molecule type" value="Genomic_DNA"/>
</dbReference>
<comment type="caution">
    <text evidence="2">The sequence shown here is derived from an EMBL/GenBank/DDBJ whole genome shotgun (WGS) entry which is preliminary data.</text>
</comment>
<dbReference type="Proteomes" id="UP001558481">
    <property type="component" value="Unassembled WGS sequence"/>
</dbReference>
<gene>
    <name evidence="2" type="ORF">VVR66_11400</name>
</gene>
<evidence type="ECO:0000256" key="1">
    <source>
        <dbReference type="SAM" id="Phobius"/>
    </source>
</evidence>
<dbReference type="RefSeq" id="WP_368630324.1">
    <property type="nucleotide sequence ID" value="NZ_JAYWLU010000011.1"/>
</dbReference>
<sequence>MPGVLAMGVDVVFFVHRRVHVPTRHCLAVGGRIGVVTVALVVVSVAGVWARRRGRVAVGVLMLRVAHAVLPAGVGG</sequence>